<evidence type="ECO:0000256" key="1">
    <source>
        <dbReference type="ARBA" id="ARBA00004651"/>
    </source>
</evidence>
<proteinExistence type="predicted"/>
<dbReference type="InterPro" id="IPR019108">
    <property type="entry name" value="Caa3_assmbl_CtaG-rel"/>
</dbReference>
<keyword evidence="4 6" id="KW-1133">Transmembrane helix</keyword>
<gene>
    <name evidence="7" type="ORF">GFD30_03600</name>
</gene>
<dbReference type="Pfam" id="PF09678">
    <property type="entry name" value="Caa3_CtaG"/>
    <property type="match status" value="1"/>
</dbReference>
<feature type="transmembrane region" description="Helical" evidence="6">
    <location>
        <begin position="111"/>
        <end position="132"/>
    </location>
</feature>
<evidence type="ECO:0000256" key="3">
    <source>
        <dbReference type="ARBA" id="ARBA00022692"/>
    </source>
</evidence>
<evidence type="ECO:0000313" key="7">
    <source>
        <dbReference type="EMBL" id="MQM24669.1"/>
    </source>
</evidence>
<reference evidence="7 8" key="1">
    <citation type="submission" date="2019-10" db="EMBL/GenBank/DDBJ databases">
        <title>Glycomyces albidus sp. nov., a novel actinomycete isolated from rhizosphere soil of wheat (Triticum aestivum L.).</title>
        <authorList>
            <person name="Qian L."/>
        </authorList>
    </citation>
    <scope>NUCLEOTIDE SEQUENCE [LARGE SCALE GENOMIC DNA]</scope>
    <source>
        <strain evidence="7 8">NEAU-7082</strain>
    </source>
</reference>
<keyword evidence="2" id="KW-1003">Cell membrane</keyword>
<keyword evidence="5 6" id="KW-0472">Membrane</keyword>
<protein>
    <submittedName>
        <fullName evidence="7">Cytochrome c oxidase assembly protein</fullName>
    </submittedName>
</protein>
<comment type="caution">
    <text evidence="7">The sequence shown here is derived from an EMBL/GenBank/DDBJ whole genome shotgun (WGS) entry which is preliminary data.</text>
</comment>
<evidence type="ECO:0000256" key="2">
    <source>
        <dbReference type="ARBA" id="ARBA00022475"/>
    </source>
</evidence>
<evidence type="ECO:0000256" key="5">
    <source>
        <dbReference type="ARBA" id="ARBA00023136"/>
    </source>
</evidence>
<keyword evidence="8" id="KW-1185">Reference proteome</keyword>
<feature type="transmembrane region" description="Helical" evidence="6">
    <location>
        <begin position="219"/>
        <end position="240"/>
    </location>
</feature>
<dbReference type="AlphaFoldDB" id="A0A6L5G4V8"/>
<organism evidence="7 8">
    <name type="scientific">Glycomyces albidus</name>
    <dbReference type="NCBI Taxonomy" id="2656774"/>
    <lineage>
        <taxon>Bacteria</taxon>
        <taxon>Bacillati</taxon>
        <taxon>Actinomycetota</taxon>
        <taxon>Actinomycetes</taxon>
        <taxon>Glycomycetales</taxon>
        <taxon>Glycomycetaceae</taxon>
        <taxon>Glycomyces</taxon>
    </lineage>
</organism>
<feature type="transmembrane region" description="Helical" evidence="6">
    <location>
        <begin position="178"/>
        <end position="199"/>
    </location>
</feature>
<dbReference type="GO" id="GO:0005886">
    <property type="term" value="C:plasma membrane"/>
    <property type="evidence" value="ECO:0007669"/>
    <property type="project" value="UniProtKB-SubCell"/>
</dbReference>
<feature type="transmembrane region" description="Helical" evidence="6">
    <location>
        <begin position="70"/>
        <end position="90"/>
    </location>
</feature>
<sequence length="264" mass="28052">MVGAFDLLVAAAAIGAILAYSRGADRLRRRGDAWPWVREAGFTAGAWAVAYAFIGPLPGGPFTAHMGRHLVIGMAAPLLLVLARPLTLAFRALRPGRPRRALLALARSRPAAWLAFPPAAALLDVGGLWLLYRTPVFAAVQHLPAAHTLVQLHVIAAGVLFTFAVCQVDPVRRRWSPVWRGGSLLAAGAAHAVLAKSLYTTPPPGTAVATADLHSAAQLMYYGGDLVELALAAVIALQWYRTAGRARARGHRRTALLPTPAPQE</sequence>
<accession>A0A6L5G4V8</accession>
<evidence type="ECO:0000256" key="4">
    <source>
        <dbReference type="ARBA" id="ARBA00022989"/>
    </source>
</evidence>
<evidence type="ECO:0000256" key="6">
    <source>
        <dbReference type="SAM" id="Phobius"/>
    </source>
</evidence>
<dbReference type="Proteomes" id="UP000477750">
    <property type="component" value="Unassembled WGS sequence"/>
</dbReference>
<feature type="transmembrane region" description="Helical" evidence="6">
    <location>
        <begin position="144"/>
        <end position="166"/>
    </location>
</feature>
<keyword evidence="3 6" id="KW-0812">Transmembrane</keyword>
<comment type="subcellular location">
    <subcellularLocation>
        <location evidence="1">Cell membrane</location>
        <topology evidence="1">Multi-pass membrane protein</topology>
    </subcellularLocation>
</comment>
<dbReference type="EMBL" id="WIAO01000003">
    <property type="protein sequence ID" value="MQM24669.1"/>
    <property type="molecule type" value="Genomic_DNA"/>
</dbReference>
<evidence type="ECO:0000313" key="8">
    <source>
        <dbReference type="Proteomes" id="UP000477750"/>
    </source>
</evidence>
<name>A0A6L5G4V8_9ACTN</name>